<keyword evidence="2" id="KW-0560">Oxidoreductase</keyword>
<dbReference type="VEuPathDB" id="TriTrypDB:TRSC58_02784"/>
<keyword evidence="3" id="KW-1185">Reference proteome</keyword>
<name>A0A422NS69_TRYRA</name>
<comment type="caution">
    <text evidence="2">The sequence shown here is derived from an EMBL/GenBank/DDBJ whole genome shotgun (WGS) entry which is preliminary data.</text>
</comment>
<dbReference type="RefSeq" id="XP_029240328.1">
    <property type="nucleotide sequence ID" value="XM_029379905.1"/>
</dbReference>
<dbReference type="Proteomes" id="UP000283634">
    <property type="component" value="Unassembled WGS sequence"/>
</dbReference>
<organism evidence="2 3">
    <name type="scientific">Trypanosoma rangeli</name>
    <dbReference type="NCBI Taxonomy" id="5698"/>
    <lineage>
        <taxon>Eukaryota</taxon>
        <taxon>Discoba</taxon>
        <taxon>Euglenozoa</taxon>
        <taxon>Kinetoplastea</taxon>
        <taxon>Metakinetoplastina</taxon>
        <taxon>Trypanosomatida</taxon>
        <taxon>Trypanosomatidae</taxon>
        <taxon>Trypanosoma</taxon>
        <taxon>Herpetosoma</taxon>
    </lineage>
</organism>
<evidence type="ECO:0000256" key="1">
    <source>
        <dbReference type="SAM" id="MobiDB-lite"/>
    </source>
</evidence>
<dbReference type="EMBL" id="MKGL01000068">
    <property type="protein sequence ID" value="RNF08327.1"/>
    <property type="molecule type" value="Genomic_DNA"/>
</dbReference>
<protein>
    <submittedName>
        <fullName evidence="2">Dimethylaniline monooxygenase (N-oxide forming)</fullName>
    </submittedName>
</protein>
<evidence type="ECO:0000313" key="2">
    <source>
        <dbReference type="EMBL" id="RNF08327.1"/>
    </source>
</evidence>
<dbReference type="OrthoDB" id="66881at2759"/>
<sequence>MQQQQQLEGLAQCSPATMRQGGAMRDAASAALQRLSCTPSWRGDITKGNRVVSNWIQFRNVACWGRLPGVGHPLRSEGHGMLFTEQPKRTTDSLDEAKTRSMARERRSTGNTADESSSGIFVDNVDAVICVTGYNARYPFFAS</sequence>
<dbReference type="AlphaFoldDB" id="A0A422NS69"/>
<feature type="compositionally biased region" description="Basic and acidic residues" evidence="1">
    <location>
        <begin position="86"/>
        <end position="108"/>
    </location>
</feature>
<dbReference type="GeneID" id="40326849"/>
<proteinExistence type="predicted"/>
<keyword evidence="2" id="KW-0503">Monooxygenase</keyword>
<dbReference type="GO" id="GO:0004497">
    <property type="term" value="F:monooxygenase activity"/>
    <property type="evidence" value="ECO:0007669"/>
    <property type="project" value="UniProtKB-KW"/>
</dbReference>
<reference evidence="2 3" key="1">
    <citation type="journal article" date="2018" name="BMC Genomics">
        <title>Genomic comparison of Trypanosoma conorhini and Trypanosoma rangeli to Trypanosoma cruzi strains of high and low virulence.</title>
        <authorList>
            <person name="Bradwell K.R."/>
            <person name="Koparde V.N."/>
            <person name="Matveyev A.V."/>
            <person name="Serrano M.G."/>
            <person name="Alves J.M."/>
            <person name="Parikh H."/>
            <person name="Huang B."/>
            <person name="Lee V."/>
            <person name="Espinosa-Alvarez O."/>
            <person name="Ortiz P.A."/>
            <person name="Costa-Martins A.G."/>
            <person name="Teixeira M.M."/>
            <person name="Buck G.A."/>
        </authorList>
    </citation>
    <scope>NUCLEOTIDE SEQUENCE [LARGE SCALE GENOMIC DNA]</scope>
    <source>
        <strain evidence="2 3">AM80</strain>
    </source>
</reference>
<accession>A0A422NS69</accession>
<evidence type="ECO:0000313" key="3">
    <source>
        <dbReference type="Proteomes" id="UP000283634"/>
    </source>
</evidence>
<feature type="region of interest" description="Disordered" evidence="1">
    <location>
        <begin position="86"/>
        <end position="116"/>
    </location>
</feature>
<gene>
    <name evidence="2" type="ORF">TraAM80_02916</name>
</gene>